<comment type="caution">
    <text evidence="2">The sequence shown here is derived from an EMBL/GenBank/DDBJ whole genome shotgun (WGS) entry which is preliminary data.</text>
</comment>
<gene>
    <name evidence="2" type="ORF">SNE40_023115</name>
</gene>
<dbReference type="InterPro" id="IPR036291">
    <property type="entry name" value="NAD(P)-bd_dom_sf"/>
</dbReference>
<accession>A0AAN8GG59</accession>
<dbReference type="Proteomes" id="UP001347796">
    <property type="component" value="Unassembled WGS sequence"/>
</dbReference>
<name>A0AAN8GG59_PATCE</name>
<dbReference type="EMBL" id="JAZGQO010000021">
    <property type="protein sequence ID" value="KAK6166419.1"/>
    <property type="molecule type" value="Genomic_DNA"/>
</dbReference>
<dbReference type="AlphaFoldDB" id="A0AAN8GG59"/>
<sequence length="328" mass="36048">MEDNNINGNHQSNGKEDNGHVLVTGGAGYIGTTIVPMLLLAGYEVTVYDKFLWGIKPLLFIASHPKLNIIKGDISNLEELKPVVKGKMAIIHLAAIVGYPACDKNPDKAVQININGTGNITQLLEPHQKLIYASTGSCYGAVEGVCTENTPISPISLYGSSKAGGEKFVLEAGGVALRLATVFGVAPRLRLDLLVNDLTYKALTNKHFDLYEGHFRRTFLHVKDAARAFIFALENYKVMKGKAYNVGDETMNYTKAHVAQIIQSKVPSCKITTNTIGEDKDKRDYEVSYQKIQNLGYRSTISVEEGIIDSLKILPMLTDEEIRNCKNV</sequence>
<dbReference type="PANTHER" id="PTHR43245">
    <property type="entry name" value="BIFUNCTIONAL POLYMYXIN RESISTANCE PROTEIN ARNA"/>
    <property type="match status" value="1"/>
</dbReference>
<evidence type="ECO:0000259" key="1">
    <source>
        <dbReference type="Pfam" id="PF01370"/>
    </source>
</evidence>
<dbReference type="InterPro" id="IPR050177">
    <property type="entry name" value="Lipid_A_modif_metabolic_enz"/>
</dbReference>
<organism evidence="2 3">
    <name type="scientific">Patella caerulea</name>
    <name type="common">Rayed Mediterranean limpet</name>
    <dbReference type="NCBI Taxonomy" id="87958"/>
    <lineage>
        <taxon>Eukaryota</taxon>
        <taxon>Metazoa</taxon>
        <taxon>Spiralia</taxon>
        <taxon>Lophotrochozoa</taxon>
        <taxon>Mollusca</taxon>
        <taxon>Gastropoda</taxon>
        <taxon>Patellogastropoda</taxon>
        <taxon>Patelloidea</taxon>
        <taxon>Patellidae</taxon>
        <taxon>Patella</taxon>
    </lineage>
</organism>
<evidence type="ECO:0000313" key="3">
    <source>
        <dbReference type="Proteomes" id="UP001347796"/>
    </source>
</evidence>
<protein>
    <recommendedName>
        <fullName evidence="1">NAD-dependent epimerase/dehydratase domain-containing protein</fullName>
    </recommendedName>
</protein>
<dbReference type="InterPro" id="IPR001509">
    <property type="entry name" value="Epimerase_deHydtase"/>
</dbReference>
<dbReference type="PANTHER" id="PTHR43245:SF23">
    <property type="entry name" value="NAD(P)-BINDING DOMAIN-CONTAINING PROTEIN"/>
    <property type="match status" value="1"/>
</dbReference>
<feature type="domain" description="NAD-dependent epimerase/dehydratase" evidence="1">
    <location>
        <begin position="21"/>
        <end position="247"/>
    </location>
</feature>
<proteinExistence type="predicted"/>
<dbReference type="Gene3D" id="3.40.50.720">
    <property type="entry name" value="NAD(P)-binding Rossmann-like Domain"/>
    <property type="match status" value="1"/>
</dbReference>
<reference evidence="2 3" key="1">
    <citation type="submission" date="2024-01" db="EMBL/GenBank/DDBJ databases">
        <title>The genome of the rayed Mediterranean limpet Patella caerulea (Linnaeus, 1758).</title>
        <authorList>
            <person name="Anh-Thu Weber A."/>
            <person name="Halstead-Nussloch G."/>
        </authorList>
    </citation>
    <scope>NUCLEOTIDE SEQUENCE [LARGE SCALE GENOMIC DNA]</scope>
    <source>
        <strain evidence="2">AATW-2023a</strain>
        <tissue evidence="2">Whole specimen</tissue>
    </source>
</reference>
<dbReference type="SUPFAM" id="SSF51735">
    <property type="entry name" value="NAD(P)-binding Rossmann-fold domains"/>
    <property type="match status" value="1"/>
</dbReference>
<dbReference type="CDD" id="cd08946">
    <property type="entry name" value="SDR_e"/>
    <property type="match status" value="1"/>
</dbReference>
<keyword evidence="3" id="KW-1185">Reference proteome</keyword>
<dbReference type="Pfam" id="PF01370">
    <property type="entry name" value="Epimerase"/>
    <property type="match status" value="1"/>
</dbReference>
<evidence type="ECO:0000313" key="2">
    <source>
        <dbReference type="EMBL" id="KAK6166419.1"/>
    </source>
</evidence>